<dbReference type="AlphaFoldDB" id="A0AAD6U083"/>
<reference evidence="2" key="1">
    <citation type="submission" date="2023-03" db="EMBL/GenBank/DDBJ databases">
        <title>Massive genome expansion in bonnet fungi (Mycena s.s.) driven by repeated elements and novel gene families across ecological guilds.</title>
        <authorList>
            <consortium name="Lawrence Berkeley National Laboratory"/>
            <person name="Harder C.B."/>
            <person name="Miyauchi S."/>
            <person name="Viragh M."/>
            <person name="Kuo A."/>
            <person name="Thoen E."/>
            <person name="Andreopoulos B."/>
            <person name="Lu D."/>
            <person name="Skrede I."/>
            <person name="Drula E."/>
            <person name="Henrissat B."/>
            <person name="Morin E."/>
            <person name="Kohler A."/>
            <person name="Barry K."/>
            <person name="LaButti K."/>
            <person name="Morin E."/>
            <person name="Salamov A."/>
            <person name="Lipzen A."/>
            <person name="Mereny Z."/>
            <person name="Hegedus B."/>
            <person name="Baldrian P."/>
            <person name="Stursova M."/>
            <person name="Weitz H."/>
            <person name="Taylor A."/>
            <person name="Grigoriev I.V."/>
            <person name="Nagy L.G."/>
            <person name="Martin F."/>
            <person name="Kauserud H."/>
        </authorList>
    </citation>
    <scope>NUCLEOTIDE SEQUENCE</scope>
    <source>
        <strain evidence="2">CBHHK173m</strain>
    </source>
</reference>
<evidence type="ECO:0000313" key="2">
    <source>
        <dbReference type="EMBL" id="KAJ7085235.1"/>
    </source>
</evidence>
<organism evidence="2 3">
    <name type="scientific">Mycena belliarum</name>
    <dbReference type="NCBI Taxonomy" id="1033014"/>
    <lineage>
        <taxon>Eukaryota</taxon>
        <taxon>Fungi</taxon>
        <taxon>Dikarya</taxon>
        <taxon>Basidiomycota</taxon>
        <taxon>Agaricomycotina</taxon>
        <taxon>Agaricomycetes</taxon>
        <taxon>Agaricomycetidae</taxon>
        <taxon>Agaricales</taxon>
        <taxon>Marasmiineae</taxon>
        <taxon>Mycenaceae</taxon>
        <taxon>Mycena</taxon>
    </lineage>
</organism>
<proteinExistence type="predicted"/>
<evidence type="ECO:0000256" key="1">
    <source>
        <dbReference type="SAM" id="MobiDB-lite"/>
    </source>
</evidence>
<feature type="compositionally biased region" description="Basic residues" evidence="1">
    <location>
        <begin position="314"/>
        <end position="327"/>
    </location>
</feature>
<gene>
    <name evidence="2" type="ORF">B0H15DRAFT_847481</name>
</gene>
<evidence type="ECO:0000313" key="3">
    <source>
        <dbReference type="Proteomes" id="UP001222325"/>
    </source>
</evidence>
<feature type="region of interest" description="Disordered" evidence="1">
    <location>
        <begin position="288"/>
        <end position="353"/>
    </location>
</feature>
<dbReference type="Proteomes" id="UP001222325">
    <property type="component" value="Unassembled WGS sequence"/>
</dbReference>
<sequence length="353" mass="38337">MSGRGESRRARRGCECARVGTAAWQCVWWPGGGASAGRVRTRIRARDEDRAAHSLHAWVAQPRRRAAGTTARGSGGGSALLVADVRAGLRGGSWRLQWGDVGVPRRVRLYAGRVRARDWRGCRVHRARDESRCSRRRTIRAGARAAAVDGRCADARRRCIRGSAGVTWQRPPAFARPRLSRLGASAAVLRDRAPLQWRGEDCAAAVGDLRTRCASAGGGRRSIRVTWAYVRRAVRGVDSGAAARWGAVGRDSRASGRAGVRPSGAFSEVSLRHLGRRMWDAAVRAPGGRRLGARRTPGAAGARAVWTERERRAPSSRRRVSRSSGARKRGEDRISASADLGTGDPLVGERWRV</sequence>
<dbReference type="EMBL" id="JARJCN010000035">
    <property type="protein sequence ID" value="KAJ7085235.1"/>
    <property type="molecule type" value="Genomic_DNA"/>
</dbReference>
<name>A0AAD6U083_9AGAR</name>
<feature type="compositionally biased region" description="Low complexity" evidence="1">
    <location>
        <begin position="288"/>
        <end position="305"/>
    </location>
</feature>
<protein>
    <submittedName>
        <fullName evidence="2">Uncharacterized protein</fullName>
    </submittedName>
</protein>
<feature type="non-terminal residue" evidence="2">
    <location>
        <position position="1"/>
    </location>
</feature>
<comment type="caution">
    <text evidence="2">The sequence shown here is derived from an EMBL/GenBank/DDBJ whole genome shotgun (WGS) entry which is preliminary data.</text>
</comment>
<accession>A0AAD6U083</accession>
<keyword evidence="3" id="KW-1185">Reference proteome</keyword>